<reference evidence="7 8" key="1">
    <citation type="submission" date="2016-10" db="EMBL/GenBank/DDBJ databases">
        <title>Genome sequence of a sulfur-reducing bacterium Desulfurobacterium indicum K6013.</title>
        <authorList>
            <person name="Cao J."/>
            <person name="Shao Z."/>
            <person name="Alain K."/>
            <person name="Jebbar M."/>
        </authorList>
    </citation>
    <scope>NUCLEOTIDE SEQUENCE [LARGE SCALE GENOMIC DNA]</scope>
    <source>
        <strain evidence="7 8">K6013</strain>
    </source>
</reference>
<comment type="caution">
    <text evidence="7">The sequence shown here is derived from an EMBL/GenBank/DDBJ whole genome shotgun (WGS) entry which is preliminary data.</text>
</comment>
<dbReference type="PIRSF" id="PIRSF002211">
    <property type="entry name" value="Ribosomal_L30_bac-type"/>
    <property type="match status" value="1"/>
</dbReference>
<dbReference type="GO" id="GO:0006412">
    <property type="term" value="P:translation"/>
    <property type="evidence" value="ECO:0007669"/>
    <property type="project" value="UniProtKB-UniRule"/>
</dbReference>
<evidence type="ECO:0000313" key="7">
    <source>
        <dbReference type="EMBL" id="OMH40261.1"/>
    </source>
</evidence>
<accession>A0A1R1MKC5</accession>
<dbReference type="RefSeq" id="WP_076713227.1">
    <property type="nucleotide sequence ID" value="NZ_MOEN01000022.1"/>
</dbReference>
<dbReference type="NCBIfam" id="TIGR01308">
    <property type="entry name" value="rpmD_bact"/>
    <property type="match status" value="1"/>
</dbReference>
<evidence type="ECO:0000259" key="6">
    <source>
        <dbReference type="Pfam" id="PF00327"/>
    </source>
</evidence>
<evidence type="ECO:0000256" key="3">
    <source>
        <dbReference type="ARBA" id="ARBA00022980"/>
    </source>
</evidence>
<proteinExistence type="inferred from homology"/>
<dbReference type="InterPro" id="IPR036919">
    <property type="entry name" value="Ribo_uL30_ferredoxin-like_sf"/>
</dbReference>
<dbReference type="EMBL" id="MOEN01000022">
    <property type="protein sequence ID" value="OMH40261.1"/>
    <property type="molecule type" value="Genomic_DNA"/>
</dbReference>
<organism evidence="7 8">
    <name type="scientific">Desulfurobacterium indicum</name>
    <dbReference type="NCBI Taxonomy" id="1914305"/>
    <lineage>
        <taxon>Bacteria</taxon>
        <taxon>Pseudomonadati</taxon>
        <taxon>Aquificota</taxon>
        <taxon>Aquificia</taxon>
        <taxon>Desulfurobacteriales</taxon>
        <taxon>Desulfurobacteriaceae</taxon>
        <taxon>Desulfurobacterium</taxon>
    </lineage>
</organism>
<dbReference type="HAMAP" id="MF_01371_B">
    <property type="entry name" value="Ribosomal_uL30_B"/>
    <property type="match status" value="1"/>
</dbReference>
<dbReference type="InterPro" id="IPR005996">
    <property type="entry name" value="Ribosomal_uL30_bac-type"/>
</dbReference>
<dbReference type="GO" id="GO:0015934">
    <property type="term" value="C:large ribosomal subunit"/>
    <property type="evidence" value="ECO:0007669"/>
    <property type="project" value="InterPro"/>
</dbReference>
<dbReference type="GO" id="GO:0003735">
    <property type="term" value="F:structural constituent of ribosome"/>
    <property type="evidence" value="ECO:0007669"/>
    <property type="project" value="InterPro"/>
</dbReference>
<evidence type="ECO:0000313" key="8">
    <source>
        <dbReference type="Proteomes" id="UP000187408"/>
    </source>
</evidence>
<dbReference type="PANTHER" id="PTHR15892:SF2">
    <property type="entry name" value="LARGE RIBOSOMAL SUBUNIT PROTEIN UL30M"/>
    <property type="match status" value="1"/>
</dbReference>
<dbReference type="OrthoDB" id="9812790at2"/>
<evidence type="ECO:0000256" key="4">
    <source>
        <dbReference type="ARBA" id="ARBA00023274"/>
    </source>
</evidence>
<evidence type="ECO:0000256" key="5">
    <source>
        <dbReference type="HAMAP-Rule" id="MF_01371"/>
    </source>
</evidence>
<feature type="domain" description="Large ribosomal subunit protein uL30-like ferredoxin-like fold" evidence="6">
    <location>
        <begin position="4"/>
        <end position="54"/>
    </location>
</feature>
<dbReference type="SUPFAM" id="SSF55129">
    <property type="entry name" value="Ribosomal protein L30p/L7e"/>
    <property type="match status" value="1"/>
</dbReference>
<dbReference type="InterPro" id="IPR016082">
    <property type="entry name" value="Ribosomal_uL30_ferredoxin-like"/>
</dbReference>
<evidence type="ECO:0000256" key="1">
    <source>
        <dbReference type="ARBA" id="ARBA00007594"/>
    </source>
</evidence>
<dbReference type="Pfam" id="PF00327">
    <property type="entry name" value="Ribosomal_L30"/>
    <property type="match status" value="1"/>
</dbReference>
<comment type="subunit">
    <text evidence="2 5">Part of the 50S ribosomal subunit.</text>
</comment>
<keyword evidence="3 5" id="KW-0689">Ribosomal protein</keyword>
<gene>
    <name evidence="5" type="primary">rpmD</name>
    <name evidence="7" type="ORF">BLW93_06135</name>
</gene>
<keyword evidence="8" id="KW-1185">Reference proteome</keyword>
<keyword evidence="4 5" id="KW-0687">Ribonucleoprotein</keyword>
<dbReference type="CDD" id="cd01658">
    <property type="entry name" value="Ribosomal_L30"/>
    <property type="match status" value="1"/>
</dbReference>
<dbReference type="Gene3D" id="3.30.1390.20">
    <property type="entry name" value="Ribosomal protein L30, ferredoxin-like fold domain"/>
    <property type="match status" value="1"/>
</dbReference>
<evidence type="ECO:0000256" key="2">
    <source>
        <dbReference type="ARBA" id="ARBA00011838"/>
    </source>
</evidence>
<dbReference type="STRING" id="1914305.BLW93_06135"/>
<sequence length="61" mass="6754">MAKVKITLVRGLAGKNKRKRATLEALGLRKRGRSTVKELNPAIEGMIAKVEDLVKVEPLEE</sequence>
<name>A0A1R1MKC5_9BACT</name>
<comment type="similarity">
    <text evidence="1 5">Belongs to the universal ribosomal protein uL30 family.</text>
</comment>
<dbReference type="Proteomes" id="UP000187408">
    <property type="component" value="Unassembled WGS sequence"/>
</dbReference>
<dbReference type="PANTHER" id="PTHR15892">
    <property type="entry name" value="MITOCHONDRIAL RIBOSOMAL PROTEIN L30"/>
    <property type="match status" value="1"/>
</dbReference>
<dbReference type="AlphaFoldDB" id="A0A1R1MKC5"/>
<protein>
    <recommendedName>
        <fullName evidence="5">Large ribosomal subunit protein uL30</fullName>
    </recommendedName>
</protein>